<dbReference type="SMART" id="SM00385">
    <property type="entry name" value="CYCLIN"/>
    <property type="match status" value="1"/>
</dbReference>
<gene>
    <name evidence="9" type="primary">KAFR0F00940</name>
    <name evidence="9" type="ORF">KAFR_0F00940</name>
</gene>
<dbReference type="PIRSF" id="PIRSF001770">
    <property type="entry name" value="Cyclin_CLN"/>
    <property type="match status" value="1"/>
</dbReference>
<evidence type="ECO:0000256" key="4">
    <source>
        <dbReference type="ARBA" id="ARBA00023306"/>
    </source>
</evidence>
<dbReference type="FunCoup" id="H2AWE1">
    <property type="interactions" value="404"/>
</dbReference>
<dbReference type="PANTHER" id="PTHR21615">
    <property type="entry name" value="CYCLIN N-TERMINAL DOMAIN-CONTAINING PROTEIN 1"/>
    <property type="match status" value="1"/>
</dbReference>
<dbReference type="FunFam" id="1.10.472.10:FF:000080">
    <property type="entry name" value="G1/S-specific cyclin"/>
    <property type="match status" value="1"/>
</dbReference>
<dbReference type="OrthoDB" id="5590282at2759"/>
<dbReference type="GO" id="GO:0016538">
    <property type="term" value="F:cyclin-dependent protein serine/threonine kinase regulator activity"/>
    <property type="evidence" value="ECO:0007669"/>
    <property type="project" value="UniProtKB-ARBA"/>
</dbReference>
<dbReference type="AlphaFoldDB" id="H2AWE1"/>
<dbReference type="STRING" id="1071382.H2AWE1"/>
<dbReference type="RefSeq" id="XP_003957826.1">
    <property type="nucleotide sequence ID" value="XM_003957777.1"/>
</dbReference>
<dbReference type="GeneID" id="13884159"/>
<dbReference type="InterPro" id="IPR014399">
    <property type="entry name" value="Cyclin_CLN"/>
</dbReference>
<evidence type="ECO:0000256" key="7">
    <source>
        <dbReference type="RuleBase" id="RU000383"/>
    </source>
</evidence>
<proteinExistence type="inferred from homology"/>
<dbReference type="Proteomes" id="UP000005220">
    <property type="component" value="Chromosome 6"/>
</dbReference>
<dbReference type="InterPro" id="IPR006671">
    <property type="entry name" value="Cyclin_N"/>
</dbReference>
<keyword evidence="10" id="KW-1185">Reference proteome</keyword>
<accession>H2AWE1</accession>
<evidence type="ECO:0000313" key="9">
    <source>
        <dbReference type="EMBL" id="CCF58691.1"/>
    </source>
</evidence>
<protein>
    <recommendedName>
        <fullName evidence="6">G1/S-specific cyclin</fullName>
    </recommendedName>
</protein>
<sequence>MSTGLVVTAKQTYYPIELSNSELLAHYETIQDYQNDIATDMITQSNKYKPNPKLIDQQPEMNPQNTRHQIISFLFELSIMTRVTNGVFFQSVRLYDRYCSKRVVLKDQAKLVVATCLWLAAKTWGGCNHVINNVVVPTGGRFYGPNPRARIPRLGELVHYCGGSDIFDESMFLQMERHILDTLNWEICEPMINDYVLNVDENCLIQYELYERQVEQKKIWLNKRQSQSSQDSDATVDDENINVNEEEDEDLNLKIQLINLKKFLTDLSTWQYDLLDFEIFEMAHGLFSIINRFTNQDQGPFLPTPVPSISKQTQLSNIFMTAILNIPSSLLEVYKDQKGILDFIKNVKDYHFNLQKRLHIATSLDLSRRNTTVAATTCNSEHSSSIPSPVYSNQSYTPMRNVSAQSESSVFSAMMSQASPITPTMYTFQHKNESACTSTISVASLPNNNNHVNKNGDLYFSENNKENEIPAQHMAHQIPPKAKFINTGIFSSPNNSTASSNRSSMISLAIGNVNNMV</sequence>
<dbReference type="InterPro" id="IPR048258">
    <property type="entry name" value="Cyclins_cyclin-box"/>
</dbReference>
<dbReference type="PROSITE" id="PS00292">
    <property type="entry name" value="CYCLINS"/>
    <property type="match status" value="1"/>
</dbReference>
<comment type="function">
    <text evidence="5">Essential for the control of the cell cycle at the G1/S (start) transition. Interacts with the CDC28 protein kinase to form MPF.</text>
</comment>
<dbReference type="Pfam" id="PF00134">
    <property type="entry name" value="Cyclin_N"/>
    <property type="match status" value="1"/>
</dbReference>
<dbReference type="SUPFAM" id="SSF47954">
    <property type="entry name" value="Cyclin-like"/>
    <property type="match status" value="1"/>
</dbReference>
<dbReference type="KEGG" id="kaf:KAFR_0F00940"/>
<comment type="function">
    <text evidence="6">G1/S-specific cyclin essential for the control of the cell cycle at the G1/S (start) transition.</text>
</comment>
<dbReference type="InterPro" id="IPR013763">
    <property type="entry name" value="Cyclin-like_dom"/>
</dbReference>
<evidence type="ECO:0000259" key="8">
    <source>
        <dbReference type="SMART" id="SM00385"/>
    </source>
</evidence>
<evidence type="ECO:0000256" key="1">
    <source>
        <dbReference type="ARBA" id="ARBA00008742"/>
    </source>
</evidence>
<evidence type="ECO:0000256" key="5">
    <source>
        <dbReference type="ARBA" id="ARBA00053308"/>
    </source>
</evidence>
<keyword evidence="2 6" id="KW-0132">Cell division</keyword>
<dbReference type="InParanoid" id="H2AWE1"/>
<keyword evidence="3 6" id="KW-0195">Cyclin</keyword>
<dbReference type="PANTHER" id="PTHR21615:SF2">
    <property type="entry name" value="CYCLIN N-TERMINAL DOMAIN-CONTAINING PROTEIN 1"/>
    <property type="match status" value="1"/>
</dbReference>
<evidence type="ECO:0000256" key="2">
    <source>
        <dbReference type="ARBA" id="ARBA00022618"/>
    </source>
</evidence>
<keyword evidence="4 6" id="KW-0131">Cell cycle</keyword>
<dbReference type="InterPro" id="IPR036915">
    <property type="entry name" value="Cyclin-like_sf"/>
</dbReference>
<reference evidence="9 10" key="1">
    <citation type="journal article" date="2011" name="Proc. Natl. Acad. Sci. U.S.A.">
        <title>Evolutionary erosion of yeast sex chromosomes by mating-type switching accidents.</title>
        <authorList>
            <person name="Gordon J.L."/>
            <person name="Armisen D."/>
            <person name="Proux-Wera E."/>
            <person name="Oheigeartaigh S.S."/>
            <person name="Byrne K.P."/>
            <person name="Wolfe K.H."/>
        </authorList>
    </citation>
    <scope>NUCLEOTIDE SEQUENCE [LARGE SCALE GENOMIC DNA]</scope>
    <source>
        <strain evidence="10">ATCC 22294 / BCRC 22015 / CBS 2517 / CECT 1963 / NBRC 1671 / NRRL Y-8276</strain>
    </source>
</reference>
<evidence type="ECO:0000256" key="6">
    <source>
        <dbReference type="PIRNR" id="PIRNR001770"/>
    </source>
</evidence>
<dbReference type="GO" id="GO:0007089">
    <property type="term" value="P:traversing start control point of mitotic cell cycle"/>
    <property type="evidence" value="ECO:0007669"/>
    <property type="project" value="UniProtKB-ARBA"/>
</dbReference>
<dbReference type="HOGENOM" id="CLU_536434_0_0_1"/>
<evidence type="ECO:0000256" key="3">
    <source>
        <dbReference type="ARBA" id="ARBA00023127"/>
    </source>
</evidence>
<dbReference type="CDD" id="cd20559">
    <property type="entry name" value="CYCLIN_ScCLN_like"/>
    <property type="match status" value="1"/>
</dbReference>
<comment type="similarity">
    <text evidence="1 6 7">Belongs to the cyclin family.</text>
</comment>
<dbReference type="GO" id="GO:0051301">
    <property type="term" value="P:cell division"/>
    <property type="evidence" value="ECO:0007669"/>
    <property type="project" value="UniProtKB-KW"/>
</dbReference>
<feature type="domain" description="Cyclin-like" evidence="8">
    <location>
        <begin position="72"/>
        <end position="181"/>
    </location>
</feature>
<organism evidence="9 10">
    <name type="scientific">Kazachstania africana (strain ATCC 22294 / BCRC 22015 / CBS 2517 / CECT 1963 / NBRC 1671 / NRRL Y-8276)</name>
    <name type="common">Yeast</name>
    <name type="synonym">Kluyveromyces africanus</name>
    <dbReference type="NCBI Taxonomy" id="1071382"/>
    <lineage>
        <taxon>Eukaryota</taxon>
        <taxon>Fungi</taxon>
        <taxon>Dikarya</taxon>
        <taxon>Ascomycota</taxon>
        <taxon>Saccharomycotina</taxon>
        <taxon>Saccharomycetes</taxon>
        <taxon>Saccharomycetales</taxon>
        <taxon>Saccharomycetaceae</taxon>
        <taxon>Kazachstania</taxon>
    </lineage>
</organism>
<dbReference type="GO" id="GO:0000307">
    <property type="term" value="C:cyclin-dependent protein kinase holoenzyme complex"/>
    <property type="evidence" value="ECO:0007669"/>
    <property type="project" value="UniProtKB-ARBA"/>
</dbReference>
<dbReference type="EMBL" id="HE650826">
    <property type="protein sequence ID" value="CCF58691.1"/>
    <property type="molecule type" value="Genomic_DNA"/>
</dbReference>
<dbReference type="eggNOG" id="KOG0653">
    <property type="taxonomic scope" value="Eukaryota"/>
</dbReference>
<name>H2AWE1_KAZAF</name>
<dbReference type="Gene3D" id="1.10.472.10">
    <property type="entry name" value="Cyclin-like"/>
    <property type="match status" value="1"/>
</dbReference>
<evidence type="ECO:0000313" key="10">
    <source>
        <dbReference type="Proteomes" id="UP000005220"/>
    </source>
</evidence>